<name>A0A2U0SEI0_9SPHN</name>
<sequence>MNEADRVARNRYFLMMGANCAGVAGAVLALLILGRAKTTELTMLGIALMLASFWVMAAIPRMLARRWRTPPEA</sequence>
<keyword evidence="1" id="KW-1133">Transmembrane helix</keyword>
<comment type="caution">
    <text evidence="2">The sequence shown here is derived from an EMBL/GenBank/DDBJ whole genome shotgun (WGS) entry which is preliminary data.</text>
</comment>
<evidence type="ECO:0000313" key="2">
    <source>
        <dbReference type="EMBL" id="PVX29788.1"/>
    </source>
</evidence>
<feature type="transmembrane region" description="Helical" evidence="1">
    <location>
        <begin position="41"/>
        <end position="59"/>
    </location>
</feature>
<accession>A0A2U0SEI0</accession>
<dbReference type="EMBL" id="QENQ01000001">
    <property type="protein sequence ID" value="PVX29788.1"/>
    <property type="molecule type" value="Genomic_DNA"/>
</dbReference>
<keyword evidence="1" id="KW-0472">Membrane</keyword>
<evidence type="ECO:0000256" key="1">
    <source>
        <dbReference type="SAM" id="Phobius"/>
    </source>
</evidence>
<organism evidence="2 3">
    <name type="scientific">Sphingomonas pokkalii</name>
    <dbReference type="NCBI Taxonomy" id="2175090"/>
    <lineage>
        <taxon>Bacteria</taxon>
        <taxon>Pseudomonadati</taxon>
        <taxon>Pseudomonadota</taxon>
        <taxon>Alphaproteobacteria</taxon>
        <taxon>Sphingomonadales</taxon>
        <taxon>Sphingomonadaceae</taxon>
        <taxon>Sphingomonas</taxon>
    </lineage>
</organism>
<keyword evidence="3" id="KW-1185">Reference proteome</keyword>
<dbReference type="OrthoDB" id="7410112at2"/>
<reference evidence="2 3" key="1">
    <citation type="submission" date="2018-05" db="EMBL/GenBank/DDBJ databases">
        <title>Description of Sphingomonas pokkalii sp nov, isolated from the rhizosphere of saline tolerant pokkali rice and its draft genome analysis.</title>
        <authorList>
            <person name="Menon R."/>
            <person name="Kumari S."/>
            <person name="Rameshkumar N."/>
        </authorList>
    </citation>
    <scope>NUCLEOTIDE SEQUENCE [LARGE SCALE GENOMIC DNA]</scope>
    <source>
        <strain evidence="2 3">L3B27</strain>
    </source>
</reference>
<evidence type="ECO:0000313" key="3">
    <source>
        <dbReference type="Proteomes" id="UP000245890"/>
    </source>
</evidence>
<keyword evidence="1" id="KW-0812">Transmembrane</keyword>
<protein>
    <submittedName>
        <fullName evidence="2">Uncharacterized protein</fullName>
    </submittedName>
</protein>
<dbReference type="Proteomes" id="UP000245890">
    <property type="component" value="Unassembled WGS sequence"/>
</dbReference>
<proteinExistence type="predicted"/>
<feature type="transmembrane region" description="Helical" evidence="1">
    <location>
        <begin position="12"/>
        <end position="35"/>
    </location>
</feature>
<gene>
    <name evidence="2" type="ORF">DD559_10995</name>
</gene>
<dbReference type="AlphaFoldDB" id="A0A2U0SEI0"/>
<dbReference type="RefSeq" id="WP_116469207.1">
    <property type="nucleotide sequence ID" value="NZ_QENQ01000001.1"/>
</dbReference>